<organism evidence="1 2">
    <name type="scientific">Cirrhinus molitorella</name>
    <name type="common">mud carp</name>
    <dbReference type="NCBI Taxonomy" id="172907"/>
    <lineage>
        <taxon>Eukaryota</taxon>
        <taxon>Metazoa</taxon>
        <taxon>Chordata</taxon>
        <taxon>Craniata</taxon>
        <taxon>Vertebrata</taxon>
        <taxon>Euteleostomi</taxon>
        <taxon>Actinopterygii</taxon>
        <taxon>Neopterygii</taxon>
        <taxon>Teleostei</taxon>
        <taxon>Ostariophysi</taxon>
        <taxon>Cypriniformes</taxon>
        <taxon>Cyprinidae</taxon>
        <taxon>Labeoninae</taxon>
        <taxon>Labeonini</taxon>
        <taxon>Cirrhinus</taxon>
    </lineage>
</organism>
<dbReference type="Proteomes" id="UP001558613">
    <property type="component" value="Unassembled WGS sequence"/>
</dbReference>
<gene>
    <name evidence="1" type="ORF">QQF64_034173</name>
</gene>
<evidence type="ECO:0000313" key="1">
    <source>
        <dbReference type="EMBL" id="KAL1268810.1"/>
    </source>
</evidence>
<reference evidence="1 2" key="1">
    <citation type="submission" date="2023-09" db="EMBL/GenBank/DDBJ databases">
        <authorList>
            <person name="Wang M."/>
        </authorList>
    </citation>
    <scope>NUCLEOTIDE SEQUENCE [LARGE SCALE GENOMIC DNA]</scope>
    <source>
        <strain evidence="1">GT-2023</strain>
        <tissue evidence="1">Liver</tissue>
    </source>
</reference>
<evidence type="ECO:0000313" key="2">
    <source>
        <dbReference type="Proteomes" id="UP001558613"/>
    </source>
</evidence>
<accession>A0ABR3MW87</accession>
<comment type="caution">
    <text evidence="1">The sequence shown here is derived from an EMBL/GenBank/DDBJ whole genome shotgun (WGS) entry which is preliminary data.</text>
</comment>
<keyword evidence="2" id="KW-1185">Reference proteome</keyword>
<proteinExistence type="predicted"/>
<sequence>MVIFHEESRYSKTMHKQLENSDSDAQYALADECYKIGCLMALHNPPLLLDWKNIGPSDYLPPIKMEETSANTAL</sequence>
<dbReference type="EMBL" id="JAYMGO010000009">
    <property type="protein sequence ID" value="KAL1268810.1"/>
    <property type="molecule type" value="Genomic_DNA"/>
</dbReference>
<protein>
    <submittedName>
        <fullName evidence="1">Uncharacterized protein</fullName>
    </submittedName>
</protein>
<name>A0ABR3MW87_9TELE</name>